<name>A0A7Y9WWV5_9ACTN</name>
<dbReference type="AlphaFoldDB" id="A0A7Y9WWV5"/>
<dbReference type="InterPro" id="IPR043519">
    <property type="entry name" value="NT_sf"/>
</dbReference>
<evidence type="ECO:0000313" key="1">
    <source>
        <dbReference type="EMBL" id="NYH41026.1"/>
    </source>
</evidence>
<evidence type="ECO:0008006" key="3">
    <source>
        <dbReference type="Google" id="ProtNLM"/>
    </source>
</evidence>
<keyword evidence="2" id="KW-1185">Reference proteome</keyword>
<evidence type="ECO:0000313" key="2">
    <source>
        <dbReference type="Proteomes" id="UP000523545"/>
    </source>
</evidence>
<organism evidence="1 2">
    <name type="scientific">Micromonospora jinlongensis</name>
    <dbReference type="NCBI Taxonomy" id="1287877"/>
    <lineage>
        <taxon>Bacteria</taxon>
        <taxon>Bacillati</taxon>
        <taxon>Actinomycetota</taxon>
        <taxon>Actinomycetes</taxon>
        <taxon>Micromonosporales</taxon>
        <taxon>Micromonosporaceae</taxon>
        <taxon>Micromonospora</taxon>
    </lineage>
</organism>
<dbReference type="Gene3D" id="3.30.460.10">
    <property type="entry name" value="Beta Polymerase, domain 2"/>
    <property type="match status" value="1"/>
</dbReference>
<dbReference type="SUPFAM" id="SSF81301">
    <property type="entry name" value="Nucleotidyltransferase"/>
    <property type="match status" value="1"/>
</dbReference>
<reference evidence="1 2" key="1">
    <citation type="submission" date="2020-07" db="EMBL/GenBank/DDBJ databases">
        <title>Sequencing the genomes of 1000 actinobacteria strains.</title>
        <authorList>
            <person name="Klenk H.-P."/>
        </authorList>
    </citation>
    <scope>NUCLEOTIDE SEQUENCE [LARGE SCALE GENOMIC DNA]</scope>
    <source>
        <strain evidence="1 2">DSM 45876</strain>
    </source>
</reference>
<comment type="caution">
    <text evidence="1">The sequence shown here is derived from an EMBL/GenBank/DDBJ whole genome shotgun (WGS) entry which is preliminary data.</text>
</comment>
<sequence length="259" mass="28884">MEERDLIRRRLLNLADQDPAVVAAAITGSHATDDEDRWSDIDLAFGVRAPLDAAMRRWTQQMYQDFAAVHHWDLTSGSAIYRVFLLPHCLEVDLSFSPEVDFGPRGPSWRLIFGRATPPQAAAMSGRDDTAGLAWHHALHARISIERGRYWQAEHWISAMRTQTIALACQRLGHPTSYAKGAHLLPADITGPLETTLVRSTDESELRRALSAAATALTSELTRTDRTLAERLHPILTELAAINRRPQGSTPHAQLPQQH</sequence>
<dbReference type="Proteomes" id="UP000523545">
    <property type="component" value="Unassembled WGS sequence"/>
</dbReference>
<proteinExistence type="predicted"/>
<gene>
    <name evidence="1" type="ORF">HNR22_000753</name>
</gene>
<accession>A0A7Y9WWV5</accession>
<protein>
    <recommendedName>
        <fullName evidence="3">Nucleotidyltransferase domain-containing protein</fullName>
    </recommendedName>
</protein>
<dbReference type="EMBL" id="JACCHK010000001">
    <property type="protein sequence ID" value="NYH41026.1"/>
    <property type="molecule type" value="Genomic_DNA"/>
</dbReference>